<evidence type="ECO:0000313" key="3">
    <source>
        <dbReference type="Proteomes" id="UP000548326"/>
    </source>
</evidence>
<protein>
    <recommendedName>
        <fullName evidence="1">SMEK domain-containing protein</fullName>
    </recommendedName>
</protein>
<dbReference type="EMBL" id="JACHCA010000003">
    <property type="protein sequence ID" value="MBB6127178.1"/>
    <property type="molecule type" value="Genomic_DNA"/>
</dbReference>
<comment type="caution">
    <text evidence="2">The sequence shown here is derived from an EMBL/GenBank/DDBJ whole genome shotgun (WGS) entry which is preliminary data.</text>
</comment>
<sequence>MSQRELDVKTITHEFAVWEVKIANNTSLNLYDGNIFSEHTICEVLNCIYGYQLKNINSDKSNHPAIDLADKENRIAFQITSTKTKQKIQETINKFITHNLHDEYDQLFVFILGKKQRTYPKFEQASKISFDNTKNILDFSDLLDRVKYLTPTKLSLLKNIVLQENNTGALRKKSNAGIAQKQVIALKNKMARDFLRKITPDQYERASYEPCIRFRFEQAIVRESGDRTFPGGDSAHPKWIKIELWDFYDYGIEFIYPGNGSVIVDKQGFWDVLKTDDHREKNPDYSVYPFDLFYRLSFENIATIELEQDGYYGYPTIYCAFDHDGWPWEEVIYGISGVFKIKRSTFYFDRAKRKVLP</sequence>
<organism evidence="2 3">
    <name type="scientific">Mucilaginibacter lappiensis</name>
    <dbReference type="NCBI Taxonomy" id="354630"/>
    <lineage>
        <taxon>Bacteria</taxon>
        <taxon>Pseudomonadati</taxon>
        <taxon>Bacteroidota</taxon>
        <taxon>Sphingobacteriia</taxon>
        <taxon>Sphingobacteriales</taxon>
        <taxon>Sphingobacteriaceae</taxon>
        <taxon>Mucilaginibacter</taxon>
    </lineage>
</organism>
<dbReference type="RefSeq" id="WP_183586390.1">
    <property type="nucleotide sequence ID" value="NZ_JACHCA010000003.1"/>
</dbReference>
<accession>A0A841JEW3</accession>
<dbReference type="Proteomes" id="UP000548326">
    <property type="component" value="Unassembled WGS sequence"/>
</dbReference>
<feature type="domain" description="SMEK" evidence="1">
    <location>
        <begin position="11"/>
        <end position="146"/>
    </location>
</feature>
<evidence type="ECO:0000313" key="2">
    <source>
        <dbReference type="EMBL" id="MBB6127178.1"/>
    </source>
</evidence>
<gene>
    <name evidence="2" type="ORF">HDF22_001284</name>
</gene>
<name>A0A841JEW3_9SPHI</name>
<evidence type="ECO:0000259" key="1">
    <source>
        <dbReference type="Pfam" id="PF21941"/>
    </source>
</evidence>
<dbReference type="NCBIfam" id="NF033859">
    <property type="entry name" value="SMEK_N"/>
    <property type="match status" value="1"/>
</dbReference>
<dbReference type="Pfam" id="PF21941">
    <property type="entry name" value="SMEK_N"/>
    <property type="match status" value="1"/>
</dbReference>
<proteinExistence type="predicted"/>
<dbReference type="AlphaFoldDB" id="A0A841JEW3"/>
<reference evidence="2 3" key="1">
    <citation type="submission" date="2020-08" db="EMBL/GenBank/DDBJ databases">
        <title>Genomic Encyclopedia of Type Strains, Phase IV (KMG-V): Genome sequencing to study the core and pangenomes of soil and plant-associated prokaryotes.</title>
        <authorList>
            <person name="Whitman W."/>
        </authorList>
    </citation>
    <scope>NUCLEOTIDE SEQUENCE [LARGE SCALE GENOMIC DNA]</scope>
    <source>
        <strain evidence="2 3">MP601</strain>
    </source>
</reference>
<dbReference type="InterPro" id="IPR047740">
    <property type="entry name" value="SMEK_dom"/>
</dbReference>